<dbReference type="InterPro" id="IPR011050">
    <property type="entry name" value="Pectin_lyase_fold/virulence"/>
</dbReference>
<evidence type="ECO:0000259" key="3">
    <source>
        <dbReference type="Pfam" id="PF12708"/>
    </source>
</evidence>
<feature type="domain" description="Rhamnogalacturonase A/B/Epimerase-like pectate lyase" evidence="3">
    <location>
        <begin position="437"/>
        <end position="506"/>
    </location>
</feature>
<protein>
    <recommendedName>
        <fullName evidence="3">Rhamnogalacturonase A/B/Epimerase-like pectate lyase domain-containing protein</fullName>
    </recommendedName>
</protein>
<proteinExistence type="predicted"/>
<dbReference type="SUPFAM" id="SSF51126">
    <property type="entry name" value="Pectin lyase-like"/>
    <property type="match status" value="2"/>
</dbReference>
<dbReference type="Proteomes" id="UP000664169">
    <property type="component" value="Unassembled WGS sequence"/>
</dbReference>
<evidence type="ECO:0000313" key="5">
    <source>
        <dbReference type="Proteomes" id="UP000664169"/>
    </source>
</evidence>
<organism evidence="4 5">
    <name type="scientific">Gomphillus americanus</name>
    <dbReference type="NCBI Taxonomy" id="1940652"/>
    <lineage>
        <taxon>Eukaryota</taxon>
        <taxon>Fungi</taxon>
        <taxon>Dikarya</taxon>
        <taxon>Ascomycota</taxon>
        <taxon>Pezizomycotina</taxon>
        <taxon>Lecanoromycetes</taxon>
        <taxon>OSLEUM clade</taxon>
        <taxon>Ostropomycetidae</taxon>
        <taxon>Ostropales</taxon>
        <taxon>Graphidaceae</taxon>
        <taxon>Gomphilloideae</taxon>
        <taxon>Gomphillus</taxon>
    </lineage>
</organism>
<feature type="compositionally biased region" description="Polar residues" evidence="1">
    <location>
        <begin position="42"/>
        <end position="55"/>
    </location>
</feature>
<dbReference type="Pfam" id="PF12708">
    <property type="entry name" value="Pect-lyase_RHGA_epim"/>
    <property type="match status" value="2"/>
</dbReference>
<feature type="chain" id="PRO_5034269881" description="Rhamnogalacturonase A/B/Epimerase-like pectate lyase domain-containing protein" evidence="2">
    <location>
        <begin position="20"/>
        <end position="806"/>
    </location>
</feature>
<dbReference type="FunFam" id="2.160.20.10:FF:000023">
    <property type="entry name" value="Exo-beta-1,3-glucanase Exg0"/>
    <property type="match status" value="1"/>
</dbReference>
<reference evidence="4" key="1">
    <citation type="submission" date="2021-03" db="EMBL/GenBank/DDBJ databases">
        <authorList>
            <person name="Tagirdzhanova G."/>
        </authorList>
    </citation>
    <scope>NUCLEOTIDE SEQUENCE</scope>
</reference>
<dbReference type="InterPro" id="IPR012334">
    <property type="entry name" value="Pectin_lyas_fold"/>
</dbReference>
<dbReference type="OrthoDB" id="1046782at2759"/>
<dbReference type="InterPro" id="IPR024535">
    <property type="entry name" value="RHGA/B-epi-like_pectate_lyase"/>
</dbReference>
<evidence type="ECO:0000313" key="4">
    <source>
        <dbReference type="EMBL" id="CAF9919217.1"/>
    </source>
</evidence>
<dbReference type="PANTHER" id="PTHR33928:SF2">
    <property type="entry name" value="PECTATE LYASE SUPERFAMILY PROTEIN DOMAIN-CONTAINING PROTEIN-RELATED"/>
    <property type="match status" value="1"/>
</dbReference>
<accession>A0A8H3FAR6</accession>
<name>A0A8H3FAR6_9LECA</name>
<dbReference type="Gene3D" id="2.160.20.10">
    <property type="entry name" value="Single-stranded right-handed beta-helix, Pectin lyase-like"/>
    <property type="match status" value="2"/>
</dbReference>
<feature type="domain" description="Rhamnogalacturonase A/B/Epimerase-like pectate lyase" evidence="3">
    <location>
        <begin position="90"/>
        <end position="312"/>
    </location>
</feature>
<gene>
    <name evidence="4" type="ORF">GOMPHAMPRED_001709</name>
</gene>
<feature type="region of interest" description="Disordered" evidence="1">
    <location>
        <begin position="42"/>
        <end position="61"/>
    </location>
</feature>
<sequence length="806" mass="84330">MRLLALVAALMPVLSTIKAAHFDIPEVDAVVSRVRHDYSAYINHTPSPGSSNTTRKGAGVKPQAAGQPYWYEQIAHQGISAFGASGYKVYRNVKDYGARGDGSSDDTAAINAALQSGGTCGQGCSSSTTQPVVVYFPAGTYMVSSPLHPAYYTMMIGNPNSIPTIKATGGFSGFGIIDADPYYTSNLNWGSTNVFMRQIRNFVIDTTAVAPSSAMNGIHWPTAQATSIQNVQFVLSQGAGTQHVGLFIESGSAGLLSDLTFTGGLKGAALGNQQFMVRNLVFNNCGTAISMFWDWTFAFKSISINNCGTGIDMTAGGSSSQSVGSMTLYDSEITNTNIGIATAWSSGSSPSSGGSLVLENVQLTNVNTAVTGASGTNLGGGSGTISAYAQGHTYTPNGPTNAHGSMASVSRPGSLLSGSKYYEASKPQFENLPVSSFVSARSSGAAGNGRNDDTQALQNGINSATSAGKVFYIDAGTYRVTNTIFIPAGAKIVGEAYPVIMSSGGVFNNVNSPVPVVKVGNAGNTGTVQWTDTIVATQGAQAGAILIEWNLASSGTPSGMWDVHTRIGGFAGSNLQVAQCPTSAAVSPNCMGAYMSMHITPSASGLYMENVWLWTADHDIDSASNTQISVYSGRGLLIESTAGTIWLSGTGVEHHVLYQYQFANTQNIYAGQLQTETPYYQPGPSAPAPFSYQSSLNDPNFAQSCSGQGGNCANAWGMRAVNTKNLLVYGAGFYSFFNHYSTSCSDVGNGENCQSNIVSLENCGAVNLYNLNTVGTTNMLKVNGNTVATYNNNLNSFTDSLALYRQ</sequence>
<keyword evidence="2" id="KW-0732">Signal</keyword>
<keyword evidence="5" id="KW-1185">Reference proteome</keyword>
<evidence type="ECO:0000256" key="1">
    <source>
        <dbReference type="SAM" id="MobiDB-lite"/>
    </source>
</evidence>
<dbReference type="EMBL" id="CAJPDQ010000014">
    <property type="protein sequence ID" value="CAF9919217.1"/>
    <property type="molecule type" value="Genomic_DNA"/>
</dbReference>
<dbReference type="GO" id="GO:0004650">
    <property type="term" value="F:polygalacturonase activity"/>
    <property type="evidence" value="ECO:0007669"/>
    <property type="project" value="InterPro"/>
</dbReference>
<dbReference type="AlphaFoldDB" id="A0A8H3FAR6"/>
<dbReference type="PANTHER" id="PTHR33928">
    <property type="entry name" value="POLYGALACTURONASE QRT3"/>
    <property type="match status" value="1"/>
</dbReference>
<feature type="signal peptide" evidence="2">
    <location>
        <begin position="1"/>
        <end position="19"/>
    </location>
</feature>
<dbReference type="CDD" id="cd23668">
    <property type="entry name" value="GH55_beta13glucanase-like"/>
    <property type="match status" value="1"/>
</dbReference>
<comment type="caution">
    <text evidence="4">The sequence shown here is derived from an EMBL/GenBank/DDBJ whole genome shotgun (WGS) entry which is preliminary data.</text>
</comment>
<evidence type="ECO:0000256" key="2">
    <source>
        <dbReference type="SAM" id="SignalP"/>
    </source>
</evidence>
<dbReference type="InterPro" id="IPR039279">
    <property type="entry name" value="QRT3-like"/>
</dbReference>